<dbReference type="FunFam" id="1.10.238.10:FF:000001">
    <property type="entry name" value="Calmodulin 1"/>
    <property type="match status" value="1"/>
</dbReference>
<gene>
    <name evidence="5" type="ORF">Cgig2_001457</name>
</gene>
<comment type="caution">
    <text evidence="5">The sequence shown here is derived from an EMBL/GenBank/DDBJ whole genome shotgun (WGS) entry which is preliminary data.</text>
</comment>
<dbReference type="EMBL" id="JAKOGI010000019">
    <property type="protein sequence ID" value="KAJ8449801.1"/>
    <property type="molecule type" value="Genomic_DNA"/>
</dbReference>
<evidence type="ECO:0000256" key="3">
    <source>
        <dbReference type="ARBA" id="ARBA00022837"/>
    </source>
</evidence>
<dbReference type="InterPro" id="IPR018247">
    <property type="entry name" value="EF_Hand_1_Ca_BS"/>
</dbReference>
<feature type="domain" description="EF-hand" evidence="4">
    <location>
        <begin position="68"/>
        <end position="103"/>
    </location>
</feature>
<feature type="domain" description="EF-hand" evidence="4">
    <location>
        <begin position="145"/>
        <end position="180"/>
    </location>
</feature>
<feature type="domain" description="EF-hand" evidence="4">
    <location>
        <begin position="182"/>
        <end position="211"/>
    </location>
</feature>
<sequence length="211" mass="22692">MKQLLKSLNPKQIFRVKKSRSVSKSAPPSFALSCSSYSSSDASSAGKSLHSAPIPASGDWSDGESPATLRFDFIQAFKMMDLDGDGKITSVELESVLRRIGGGKLQPPTAEEVAAMIGDIDADNDGCISLEELQKVGSVFESPADGEEELREVFDVFDADHDGKITAEELHEVLSALGDARCTLADCRRMIAGVDKNGDGFVCFEDFTQPH</sequence>
<proteinExistence type="predicted"/>
<dbReference type="PROSITE" id="PS00018">
    <property type="entry name" value="EF_HAND_1"/>
    <property type="match status" value="4"/>
</dbReference>
<dbReference type="InterPro" id="IPR002048">
    <property type="entry name" value="EF_hand_dom"/>
</dbReference>
<dbReference type="InterPro" id="IPR011992">
    <property type="entry name" value="EF-hand-dom_pair"/>
</dbReference>
<dbReference type="Proteomes" id="UP001153076">
    <property type="component" value="Unassembled WGS sequence"/>
</dbReference>
<dbReference type="Pfam" id="PF13499">
    <property type="entry name" value="EF-hand_7"/>
    <property type="match status" value="2"/>
</dbReference>
<keyword evidence="1" id="KW-0479">Metal-binding</keyword>
<dbReference type="InterPro" id="IPR039647">
    <property type="entry name" value="EF_hand_pair_protein_CML-like"/>
</dbReference>
<dbReference type="PROSITE" id="PS50222">
    <property type="entry name" value="EF_HAND_2"/>
    <property type="match status" value="4"/>
</dbReference>
<dbReference type="OrthoDB" id="26525at2759"/>
<keyword evidence="2" id="KW-0677">Repeat</keyword>
<dbReference type="CDD" id="cd00051">
    <property type="entry name" value="EFh"/>
    <property type="match status" value="2"/>
</dbReference>
<dbReference type="AlphaFoldDB" id="A0A9Q1KS03"/>
<dbReference type="SMART" id="SM00054">
    <property type="entry name" value="EFh"/>
    <property type="match status" value="4"/>
</dbReference>
<protein>
    <recommendedName>
        <fullName evidence="4">EF-hand domain-containing protein</fullName>
    </recommendedName>
</protein>
<evidence type="ECO:0000256" key="2">
    <source>
        <dbReference type="ARBA" id="ARBA00022737"/>
    </source>
</evidence>
<dbReference type="PANTHER" id="PTHR10891">
    <property type="entry name" value="EF-HAND CALCIUM-BINDING DOMAIN CONTAINING PROTEIN"/>
    <property type="match status" value="1"/>
</dbReference>
<name>A0A9Q1KS03_9CARY</name>
<evidence type="ECO:0000256" key="1">
    <source>
        <dbReference type="ARBA" id="ARBA00022723"/>
    </source>
</evidence>
<reference evidence="5" key="1">
    <citation type="submission" date="2022-04" db="EMBL/GenBank/DDBJ databases">
        <title>Carnegiea gigantea Genome sequencing and assembly v2.</title>
        <authorList>
            <person name="Copetti D."/>
            <person name="Sanderson M.J."/>
            <person name="Burquez A."/>
            <person name="Wojciechowski M.F."/>
        </authorList>
    </citation>
    <scope>NUCLEOTIDE SEQUENCE</scope>
    <source>
        <strain evidence="5">SGP5-SGP5p</strain>
        <tissue evidence="5">Aerial part</tissue>
    </source>
</reference>
<feature type="domain" description="EF-hand" evidence="4">
    <location>
        <begin position="108"/>
        <end position="143"/>
    </location>
</feature>
<accession>A0A9Q1KS03</accession>
<dbReference type="GO" id="GO:0005509">
    <property type="term" value="F:calcium ion binding"/>
    <property type="evidence" value="ECO:0007669"/>
    <property type="project" value="InterPro"/>
</dbReference>
<evidence type="ECO:0000259" key="4">
    <source>
        <dbReference type="PROSITE" id="PS50222"/>
    </source>
</evidence>
<dbReference type="Gene3D" id="1.10.238.10">
    <property type="entry name" value="EF-hand"/>
    <property type="match status" value="2"/>
</dbReference>
<keyword evidence="3" id="KW-0106">Calcium</keyword>
<evidence type="ECO:0000313" key="5">
    <source>
        <dbReference type="EMBL" id="KAJ8449801.1"/>
    </source>
</evidence>
<organism evidence="5 6">
    <name type="scientific">Carnegiea gigantea</name>
    <dbReference type="NCBI Taxonomy" id="171969"/>
    <lineage>
        <taxon>Eukaryota</taxon>
        <taxon>Viridiplantae</taxon>
        <taxon>Streptophyta</taxon>
        <taxon>Embryophyta</taxon>
        <taxon>Tracheophyta</taxon>
        <taxon>Spermatophyta</taxon>
        <taxon>Magnoliopsida</taxon>
        <taxon>eudicotyledons</taxon>
        <taxon>Gunneridae</taxon>
        <taxon>Pentapetalae</taxon>
        <taxon>Caryophyllales</taxon>
        <taxon>Cactineae</taxon>
        <taxon>Cactaceae</taxon>
        <taxon>Cactoideae</taxon>
        <taxon>Echinocereeae</taxon>
        <taxon>Carnegiea</taxon>
    </lineage>
</organism>
<dbReference type="SUPFAM" id="SSF47473">
    <property type="entry name" value="EF-hand"/>
    <property type="match status" value="1"/>
</dbReference>
<keyword evidence="6" id="KW-1185">Reference proteome</keyword>
<evidence type="ECO:0000313" key="6">
    <source>
        <dbReference type="Proteomes" id="UP001153076"/>
    </source>
</evidence>